<keyword evidence="3" id="KW-1185">Reference proteome</keyword>
<dbReference type="Proteomes" id="UP000502502">
    <property type="component" value="Chromosome"/>
</dbReference>
<protein>
    <submittedName>
        <fullName evidence="2">Uncharacterized protein</fullName>
    </submittedName>
</protein>
<feature type="chain" id="PRO_5026233588" evidence="1">
    <location>
        <begin position="21"/>
        <end position="113"/>
    </location>
</feature>
<dbReference type="RefSeq" id="WP_166094942.1">
    <property type="nucleotide sequence ID" value="NZ_CP049871.1"/>
</dbReference>
<name>A0A6G7ZP53_9SPHN</name>
<evidence type="ECO:0000256" key="1">
    <source>
        <dbReference type="SAM" id="SignalP"/>
    </source>
</evidence>
<dbReference type="KEGG" id="ssin:G7078_08265"/>
<feature type="signal peptide" evidence="1">
    <location>
        <begin position="1"/>
        <end position="20"/>
    </location>
</feature>
<evidence type="ECO:0000313" key="2">
    <source>
        <dbReference type="EMBL" id="QIL02777.1"/>
    </source>
</evidence>
<reference evidence="2 3" key="1">
    <citation type="submission" date="2020-03" db="EMBL/GenBank/DDBJ databases">
        <title>Sphingomonas sp. nov., isolated from fish.</title>
        <authorList>
            <person name="Hyun D.-W."/>
            <person name="Bae J.-W."/>
        </authorList>
    </citation>
    <scope>NUCLEOTIDE SEQUENCE [LARGE SCALE GENOMIC DNA]</scope>
    <source>
        <strain evidence="2 3">HDW15C</strain>
    </source>
</reference>
<dbReference type="EMBL" id="CP049871">
    <property type="protein sequence ID" value="QIL02777.1"/>
    <property type="molecule type" value="Genomic_DNA"/>
</dbReference>
<organism evidence="2 3">
    <name type="scientific">Sphingomonas sinipercae</name>
    <dbReference type="NCBI Taxonomy" id="2714944"/>
    <lineage>
        <taxon>Bacteria</taxon>
        <taxon>Pseudomonadati</taxon>
        <taxon>Pseudomonadota</taxon>
        <taxon>Alphaproteobacteria</taxon>
        <taxon>Sphingomonadales</taxon>
        <taxon>Sphingomonadaceae</taxon>
        <taxon>Sphingomonas</taxon>
    </lineage>
</organism>
<sequence length="113" mass="12092">MTLGLAAIIALSPVPAFAQAANFTLVNATNVEMTGLAVRRFGTAVWQPLTVAPVPVVKGGRGSAQFKNEDCAFDLRATLPDGRMVIWPGVNLCQAKVVTLHQNARGVLWVDYE</sequence>
<gene>
    <name evidence="2" type="ORF">G7078_08265</name>
</gene>
<evidence type="ECO:0000313" key="3">
    <source>
        <dbReference type="Proteomes" id="UP000502502"/>
    </source>
</evidence>
<keyword evidence="1" id="KW-0732">Signal</keyword>
<proteinExistence type="predicted"/>
<accession>A0A6G7ZP53</accession>
<dbReference type="AlphaFoldDB" id="A0A6G7ZP53"/>